<feature type="transmembrane region" description="Helical" evidence="6">
    <location>
        <begin position="334"/>
        <end position="352"/>
    </location>
</feature>
<dbReference type="EMBL" id="PIQN01000002">
    <property type="protein sequence ID" value="PKA45396.1"/>
    <property type="molecule type" value="Genomic_DNA"/>
</dbReference>
<feature type="transmembrane region" description="Helical" evidence="6">
    <location>
        <begin position="372"/>
        <end position="389"/>
    </location>
</feature>
<evidence type="ECO:0000256" key="6">
    <source>
        <dbReference type="SAM" id="Phobius"/>
    </source>
</evidence>
<feature type="transmembrane region" description="Helical" evidence="6">
    <location>
        <begin position="140"/>
        <end position="158"/>
    </location>
</feature>
<feature type="region of interest" description="Disordered" evidence="5">
    <location>
        <begin position="1"/>
        <end position="22"/>
    </location>
</feature>
<feature type="transmembrane region" description="Helical" evidence="6">
    <location>
        <begin position="275"/>
        <end position="292"/>
    </location>
</feature>
<accession>A0A2N0DH73</accession>
<evidence type="ECO:0000313" key="7">
    <source>
        <dbReference type="EMBL" id="PKA45396.1"/>
    </source>
</evidence>
<feature type="transmembrane region" description="Helical" evidence="6">
    <location>
        <begin position="187"/>
        <end position="207"/>
    </location>
</feature>
<name>A0A2N0DH73_RHISU</name>
<evidence type="ECO:0000256" key="2">
    <source>
        <dbReference type="ARBA" id="ARBA00022692"/>
    </source>
</evidence>
<evidence type="ECO:0008006" key="9">
    <source>
        <dbReference type="Google" id="ProtNLM"/>
    </source>
</evidence>
<dbReference type="PANTHER" id="PTHR10283:SF92">
    <property type="entry name" value="LOW-AFFINITY PHOSPHATE TRANSPORTER PHO91"/>
    <property type="match status" value="1"/>
</dbReference>
<feature type="transmembrane region" description="Helical" evidence="6">
    <location>
        <begin position="454"/>
        <end position="480"/>
    </location>
</feature>
<protein>
    <recommendedName>
        <fullName evidence="9">Di/tricarboxylate transporter</fullName>
    </recommendedName>
</protein>
<feature type="transmembrane region" description="Helical" evidence="6">
    <location>
        <begin position="304"/>
        <end position="322"/>
    </location>
</feature>
<dbReference type="Proteomes" id="UP000232164">
    <property type="component" value="Unassembled WGS sequence"/>
</dbReference>
<gene>
    <name evidence="7" type="ORF">CWR43_00865</name>
</gene>
<feature type="transmembrane region" description="Helical" evidence="6">
    <location>
        <begin position="98"/>
        <end position="120"/>
    </location>
</feature>
<evidence type="ECO:0000256" key="5">
    <source>
        <dbReference type="SAM" id="MobiDB-lite"/>
    </source>
</evidence>
<proteinExistence type="predicted"/>
<feature type="transmembrane region" description="Helical" evidence="6">
    <location>
        <begin position="30"/>
        <end position="49"/>
    </location>
</feature>
<dbReference type="GO" id="GO:0005315">
    <property type="term" value="F:phosphate transmembrane transporter activity"/>
    <property type="evidence" value="ECO:0007669"/>
    <property type="project" value="TreeGrafter"/>
</dbReference>
<organism evidence="7 8">
    <name type="scientific">Rhizobium sullae</name>
    <name type="common">Rhizobium hedysari</name>
    <dbReference type="NCBI Taxonomy" id="50338"/>
    <lineage>
        <taxon>Bacteria</taxon>
        <taxon>Pseudomonadati</taxon>
        <taxon>Pseudomonadota</taxon>
        <taxon>Alphaproteobacteria</taxon>
        <taxon>Hyphomicrobiales</taxon>
        <taxon>Rhizobiaceae</taxon>
        <taxon>Rhizobium/Agrobacterium group</taxon>
        <taxon>Rhizobium</taxon>
    </lineage>
</organism>
<keyword evidence="3 6" id="KW-1133">Transmembrane helix</keyword>
<dbReference type="GO" id="GO:0005886">
    <property type="term" value="C:plasma membrane"/>
    <property type="evidence" value="ECO:0007669"/>
    <property type="project" value="TreeGrafter"/>
</dbReference>
<keyword evidence="2 6" id="KW-0812">Transmembrane</keyword>
<dbReference type="PANTHER" id="PTHR10283">
    <property type="entry name" value="SOLUTE CARRIER FAMILY 13 MEMBER"/>
    <property type="match status" value="1"/>
</dbReference>
<evidence type="ECO:0000256" key="1">
    <source>
        <dbReference type="ARBA" id="ARBA00004141"/>
    </source>
</evidence>
<dbReference type="RefSeq" id="WP_100770341.1">
    <property type="nucleotide sequence ID" value="NZ_PIQN01000002.1"/>
</dbReference>
<comment type="caution">
    <text evidence="7">The sequence shown here is derived from an EMBL/GenBank/DDBJ whole genome shotgun (WGS) entry which is preliminary data.</text>
</comment>
<dbReference type="InterPro" id="IPR001898">
    <property type="entry name" value="SLC13A/DASS"/>
</dbReference>
<evidence type="ECO:0000256" key="3">
    <source>
        <dbReference type="ARBA" id="ARBA00022989"/>
    </source>
</evidence>
<sequence length="485" mass="51490">MEKATTWPEPLSGRASPGTHAAMASTRRRLTVSLFVAVLMAVAIELLASGMASEARRSLQILALALVGWTLTSLDDTFVAVTAAVAMTLLVTGKPEALFGALGDQLIWLLLASFLLAAAFKASGITDRIIALAAGRLRSVQSLAYALTAILLATAFVIPSTSGRAAMMVPAYAAIAEHCTSPRVRRAFALLFPTIVLLSAFASPLGAGAHLIAIDLVRRLSGEEISYLHWIALGLPFAASSAFLSTSVILRLFLTAQERRAELALAHIGLDCEPLWQRPIFWIAAAVIAGWLTESMHGIDPTMLALIGALAAFFPSVGPISFRDALRDTDLSLLIFLAAMICLADGFVTSGLNEALVTMVFRPLRAGELSPAMFMALIAAIGLFSHLFVHSRTARVSILLPPALMLAQASGADAVMVMLTMVSATGLCQTLMVSAKPVALFGRLDENAYSAGDLVRLSVVLLPVHFLLIMIFVLIIWPAIESMSV</sequence>
<reference evidence="7 8" key="1">
    <citation type="submission" date="2017-11" db="EMBL/GenBank/DDBJ databases">
        <authorList>
            <person name="Han C.G."/>
        </authorList>
    </citation>
    <scope>NUCLEOTIDE SEQUENCE [LARGE SCALE GENOMIC DNA]</scope>
    <source>
        <strain evidence="7 8">HCNT1</strain>
    </source>
</reference>
<comment type="subcellular location">
    <subcellularLocation>
        <location evidence="1">Membrane</location>
        <topology evidence="1">Multi-pass membrane protein</topology>
    </subcellularLocation>
</comment>
<feature type="transmembrane region" description="Helical" evidence="6">
    <location>
        <begin position="61"/>
        <end position="91"/>
    </location>
</feature>
<feature type="transmembrane region" description="Helical" evidence="6">
    <location>
        <begin position="227"/>
        <end position="254"/>
    </location>
</feature>
<evidence type="ECO:0000313" key="8">
    <source>
        <dbReference type="Proteomes" id="UP000232164"/>
    </source>
</evidence>
<keyword evidence="4 6" id="KW-0472">Membrane</keyword>
<dbReference type="STRING" id="1041146.GCA_000427985_02221"/>
<evidence type="ECO:0000256" key="4">
    <source>
        <dbReference type="ARBA" id="ARBA00023136"/>
    </source>
</evidence>
<dbReference type="AlphaFoldDB" id="A0A2N0DH73"/>
<dbReference type="Pfam" id="PF00939">
    <property type="entry name" value="Na_sulph_symp"/>
    <property type="match status" value="1"/>
</dbReference>
<reference evidence="7 8" key="2">
    <citation type="submission" date="2017-12" db="EMBL/GenBank/DDBJ databases">
        <title>Genome sequence of Rhizobium sullae HCNT1 isolated from Sulla coronaria nodules and featuring peculiar denitrification phenotypes.</title>
        <authorList>
            <person name="De Diego-Diaz B."/>
            <person name="Treu L."/>
            <person name="Campanaro S."/>
            <person name="Da Silva Duarte V."/>
            <person name="Basaglia M."/>
            <person name="Favaro L."/>
            <person name="Casella S."/>
            <person name="Squartini A."/>
        </authorList>
    </citation>
    <scope>NUCLEOTIDE SEQUENCE [LARGE SCALE GENOMIC DNA]</scope>
    <source>
        <strain evidence="7 8">HCNT1</strain>
    </source>
</reference>